<evidence type="ECO:0000313" key="1">
    <source>
        <dbReference type="EMBL" id="AAH07458.1"/>
    </source>
</evidence>
<dbReference type="EMBL" id="BC007458">
    <property type="protein sequence ID" value="AAH07458.1"/>
    <property type="molecule type" value="mRNA"/>
</dbReference>
<name>Q96IJ5_HUMAN</name>
<dbReference type="OrthoDB" id="29145at2759"/>
<dbReference type="ChiTaRS" id="KPNA4">
    <property type="organism name" value="human"/>
</dbReference>
<sequence length="32" mass="3326">MKQTPSPGVTVYESVVVVLYVNACKLDSPSGG</sequence>
<proteinExistence type="evidence at transcript level"/>
<accession>Q96IJ5</accession>
<protein>
    <submittedName>
        <fullName evidence="1">KPNA4 protein</fullName>
    </submittedName>
</protein>
<reference evidence="1" key="1">
    <citation type="journal article" date="2004" name="Genome Res.">
        <title>The status, quality, and expansion of the NIH full-length cDNA project: the Mammalian Gene Collection (MGC).</title>
        <authorList>
            <consortium name="The MGC Project Team"/>
            <person name="Gerhard D.S."/>
            <person name="Wagner L."/>
            <person name="Feingold E.A."/>
            <person name="Shenmen C.M."/>
            <person name="Grouse L.H."/>
            <person name="Schuler G."/>
            <person name="Klein S.L."/>
            <person name="Old S."/>
            <person name="Rasooly R."/>
            <person name="Good P."/>
            <person name="Guyer M."/>
            <person name="Peck A.M."/>
            <person name="Derge J.G."/>
            <person name="Lipman D."/>
            <person name="Collins F.S."/>
            <person name="Jang W."/>
            <person name="Sherry S."/>
            <person name="Feolo M."/>
            <person name="Misquitta L."/>
            <person name="Lee E."/>
            <person name="Rotmistrovsky K."/>
            <person name="Greenhut S.F."/>
            <person name="Schaefer C.F."/>
            <person name="Buetow K."/>
            <person name="Bonner T.I."/>
            <person name="Haussler D."/>
            <person name="Kent J."/>
            <person name="Kiekhaus M."/>
            <person name="Furey T."/>
            <person name="Brent M."/>
            <person name="Prange C."/>
            <person name="Schreiber K."/>
            <person name="Shapiro N."/>
            <person name="Bhat N.K."/>
            <person name="Hopkins R.F."/>
            <person name="Hsie F."/>
            <person name="Driscoll T."/>
            <person name="Soares M.B."/>
            <person name="Casavant T.L."/>
            <person name="Scheetz T.E."/>
            <person name="Brown-stein M.J."/>
            <person name="Usdin T.B."/>
            <person name="Toshiyuki S."/>
            <person name="Carninci P."/>
            <person name="Piao Y."/>
            <person name="Dudekula D.B."/>
            <person name="Ko M.S."/>
            <person name="Kawakami K."/>
            <person name="Suzuki Y."/>
            <person name="Sugano S."/>
            <person name="Gruber C.E."/>
            <person name="Smith M.R."/>
            <person name="Simmons B."/>
            <person name="Moore T."/>
            <person name="Waterman R."/>
            <person name="Johnson S.L."/>
            <person name="Ruan Y."/>
            <person name="Wei C.L."/>
            <person name="Mathavan S."/>
            <person name="Gunaratne P.H."/>
            <person name="Wu J."/>
            <person name="Garcia A.M."/>
            <person name="Hulyk S.W."/>
            <person name="Fuh E."/>
            <person name="Yuan Y."/>
            <person name="Sneed A."/>
            <person name="Kowis C."/>
            <person name="Hodgson A."/>
            <person name="Muzny D.M."/>
            <person name="McPherson J."/>
            <person name="Gibbs R.A."/>
            <person name="Fahey J."/>
            <person name="Helton E."/>
            <person name="Ketteman M."/>
            <person name="Madan A."/>
            <person name="Rodrigues S."/>
            <person name="Sanchez A."/>
            <person name="Whiting M."/>
            <person name="Madari A."/>
            <person name="Young A.C."/>
            <person name="Wetherby K.D."/>
            <person name="Granite S.J."/>
            <person name="Kwong P.N."/>
            <person name="Brinkley C.P."/>
            <person name="Pearson R.L."/>
            <person name="Bouffard G.G."/>
            <person name="Blakesly R.W."/>
            <person name="Green E.D."/>
            <person name="Dickson M.C."/>
            <person name="Rodriguez A.C."/>
            <person name="Grimwood J."/>
            <person name="Schmutz J."/>
            <person name="Myers R.M."/>
            <person name="Butterfield Y.S."/>
            <person name="Griffith M."/>
            <person name="Griffith O.L."/>
            <person name="Krzywinski M.I."/>
            <person name="Liao N."/>
            <person name="Morin R."/>
            <person name="Morrin R."/>
            <person name="Palmquist D."/>
            <person name="Petrescu A.S."/>
            <person name="Skalska U."/>
            <person name="Smailus D.E."/>
            <person name="Stott J.M."/>
            <person name="Schnerch A."/>
            <person name="Schein J.E."/>
            <person name="Jones S.J."/>
            <person name="Holt R.A."/>
            <person name="Baross A."/>
            <person name="Marra M.A."/>
            <person name="Clifton S."/>
            <person name="Makowski K.A."/>
            <person name="Bosak S."/>
            <person name="Malek J."/>
        </authorList>
    </citation>
    <scope>NUCLEOTIDE SEQUENCE [LARGE SCALE MRNA]</scope>
    <source>
        <tissue evidence="1">Kidney</tissue>
    </source>
</reference>
<dbReference type="AlphaFoldDB" id="Q96IJ5"/>
<gene>
    <name evidence="1" type="primary">KPNA4</name>
</gene>
<organism evidence="1">
    <name type="scientific">Homo sapiens</name>
    <name type="common">Human</name>
    <dbReference type="NCBI Taxonomy" id="9606"/>
    <lineage>
        <taxon>Eukaryota</taxon>
        <taxon>Metazoa</taxon>
        <taxon>Chordata</taxon>
        <taxon>Craniata</taxon>
        <taxon>Vertebrata</taxon>
        <taxon>Euteleostomi</taxon>
        <taxon>Mammalia</taxon>
        <taxon>Eutheria</taxon>
        <taxon>Euarchontoglires</taxon>
        <taxon>Primates</taxon>
        <taxon>Haplorrhini</taxon>
        <taxon>Catarrhini</taxon>
        <taxon>Hominidae</taxon>
        <taxon>Homo</taxon>
    </lineage>
</organism>